<evidence type="ECO:0000256" key="1">
    <source>
        <dbReference type="SAM" id="SignalP"/>
    </source>
</evidence>
<evidence type="ECO:0008006" key="4">
    <source>
        <dbReference type="Google" id="ProtNLM"/>
    </source>
</evidence>
<proteinExistence type="predicted"/>
<keyword evidence="3" id="KW-1185">Reference proteome</keyword>
<evidence type="ECO:0000313" key="3">
    <source>
        <dbReference type="Proteomes" id="UP000037397"/>
    </source>
</evidence>
<dbReference type="EMBL" id="LAIR01000002">
    <property type="protein sequence ID" value="KNX36020.1"/>
    <property type="molecule type" value="Genomic_DNA"/>
</dbReference>
<accession>A0A0L6CEM6</accession>
<comment type="caution">
    <text evidence="2">The sequence shown here is derived from an EMBL/GenBank/DDBJ whole genome shotgun (WGS) entry which is preliminary data.</text>
</comment>
<dbReference type="Pfam" id="PF03995">
    <property type="entry name" value="Inhibitor_I36"/>
    <property type="match status" value="1"/>
</dbReference>
<dbReference type="AlphaFoldDB" id="A0A0L6CEM6"/>
<keyword evidence="1" id="KW-0732">Signal</keyword>
<dbReference type="OrthoDB" id="3389749at2"/>
<feature type="signal peptide" evidence="1">
    <location>
        <begin position="1"/>
        <end position="24"/>
    </location>
</feature>
<name>A0A0L6CEM6_9MICO</name>
<organism evidence="2 3">
    <name type="scientific">Luteipulveratus halotolerans</name>
    <dbReference type="NCBI Taxonomy" id="1631356"/>
    <lineage>
        <taxon>Bacteria</taxon>
        <taxon>Bacillati</taxon>
        <taxon>Actinomycetota</taxon>
        <taxon>Actinomycetes</taxon>
        <taxon>Micrococcales</taxon>
        <taxon>Dermacoccaceae</taxon>
        <taxon>Luteipulveratus</taxon>
    </lineage>
</organism>
<sequence>MKRSRTAGLAAGLVLAATSLTFVGADEASAQGTAPCPSYYYCFYENSSYNRYVSGWHLNYYSTTSGSFSNPPSSSGDRHDELTSIINNGNRTICIYNNGFFDDTLIKRVAPYQDVSYIGDSANDKADRWKVFSGNSACPSD</sequence>
<feature type="chain" id="PRO_5039273203" description="Peptidase inhibitor family I36" evidence="1">
    <location>
        <begin position="25"/>
        <end position="141"/>
    </location>
</feature>
<dbReference type="RefSeq" id="WP_050668224.1">
    <property type="nucleotide sequence ID" value="NZ_LAIR01000002.1"/>
</dbReference>
<dbReference type="Proteomes" id="UP000037397">
    <property type="component" value="Unassembled WGS sequence"/>
</dbReference>
<evidence type="ECO:0000313" key="2">
    <source>
        <dbReference type="EMBL" id="KNX36020.1"/>
    </source>
</evidence>
<gene>
    <name evidence="2" type="ORF">VV01_00790</name>
</gene>
<protein>
    <recommendedName>
        <fullName evidence="4">Peptidase inhibitor family I36</fullName>
    </recommendedName>
</protein>
<reference evidence="3" key="1">
    <citation type="submission" date="2015-03" db="EMBL/GenBank/DDBJ databases">
        <title>Luteipulveratus halotolerans sp. nov., a novel actinobacterium (Dermacoccaceae) from Sarawak, Malaysia.</title>
        <authorList>
            <person name="Juboi H."/>
            <person name="Basik A."/>
            <person name="Shamsul S.S."/>
            <person name="Arnold P."/>
            <person name="Schmitt E.K."/>
            <person name="Sanglier J.-J."/>
            <person name="Yeo T."/>
        </authorList>
    </citation>
    <scope>NUCLEOTIDE SEQUENCE [LARGE SCALE GENOMIC DNA]</scope>
    <source>
        <strain evidence="3">C296001</strain>
    </source>
</reference>